<reference evidence="3" key="1">
    <citation type="submission" date="2022-10" db="EMBL/GenBank/DDBJ databases">
        <authorList>
            <person name="Chen Y."/>
            <person name="Dougan E. K."/>
            <person name="Chan C."/>
            <person name="Rhodes N."/>
            <person name="Thang M."/>
        </authorList>
    </citation>
    <scope>NUCLEOTIDE SEQUENCE</scope>
</reference>
<keyword evidence="6" id="KW-1185">Reference proteome</keyword>
<protein>
    <submittedName>
        <fullName evidence="5">Isoprenylcysteine alpha-carbonyl methylesterase ICMEL1</fullName>
    </submittedName>
</protein>
<dbReference type="OrthoDB" id="445710at2759"/>
<proteinExistence type="predicted"/>
<name>A0A9P1C528_9DINO</name>
<dbReference type="AlphaFoldDB" id="A0A9P1C528"/>
<dbReference type="InterPro" id="IPR029058">
    <property type="entry name" value="AB_hydrolase_fold"/>
</dbReference>
<dbReference type="SUPFAM" id="SSF53474">
    <property type="entry name" value="alpha/beta-Hydrolases"/>
    <property type="match status" value="1"/>
</dbReference>
<reference evidence="4" key="2">
    <citation type="submission" date="2024-04" db="EMBL/GenBank/DDBJ databases">
        <authorList>
            <person name="Chen Y."/>
            <person name="Shah S."/>
            <person name="Dougan E. K."/>
            <person name="Thang M."/>
            <person name="Chan C."/>
        </authorList>
    </citation>
    <scope>NUCLEOTIDE SEQUENCE [LARGE SCALE GENOMIC DNA]</scope>
</reference>
<accession>A0A9P1C528</accession>
<sequence length="223" mass="24152">MVTMPEMLDDLDLALAWIKDNLASYGATLDDSPVALVGPSAGAQLAATLLLRQCQREALDLEGSLSWSPSMFKVFVGVSGVYDLPMEAEHLETIGIVPFLSHLSVDGDLTSFSPSLMLQEEIYSKAAGRHPAVHLFHGQADTSVPLEMSTSFARALRKANVPVEVFLQKGATHSEPVVEGPLAGDDIQAQLILPYLLPDVRLPRAPCFMPRSVLAIAKWVMPF</sequence>
<gene>
    <name evidence="3" type="ORF">C1SCF055_LOCUS12384</name>
</gene>
<dbReference type="Pfam" id="PF07859">
    <property type="entry name" value="Abhydrolase_3"/>
    <property type="match status" value="1"/>
</dbReference>
<feature type="domain" description="Alpha/beta hydrolase fold-3" evidence="2">
    <location>
        <begin position="4"/>
        <end position="174"/>
    </location>
</feature>
<evidence type="ECO:0000313" key="5">
    <source>
        <dbReference type="EMBL" id="CAL4772195.1"/>
    </source>
</evidence>
<dbReference type="InterPro" id="IPR013094">
    <property type="entry name" value="AB_hydrolase_3"/>
</dbReference>
<dbReference type="EMBL" id="CAMXCT010000931">
    <property type="protein sequence ID" value="CAI3984883.1"/>
    <property type="molecule type" value="Genomic_DNA"/>
</dbReference>
<dbReference type="GO" id="GO:0016787">
    <property type="term" value="F:hydrolase activity"/>
    <property type="evidence" value="ECO:0007669"/>
    <property type="project" value="UniProtKB-KW"/>
</dbReference>
<dbReference type="InterPro" id="IPR050300">
    <property type="entry name" value="GDXG_lipolytic_enzyme"/>
</dbReference>
<dbReference type="Gene3D" id="3.40.50.1820">
    <property type="entry name" value="alpha/beta hydrolase"/>
    <property type="match status" value="1"/>
</dbReference>
<evidence type="ECO:0000256" key="1">
    <source>
        <dbReference type="ARBA" id="ARBA00022801"/>
    </source>
</evidence>
<dbReference type="EMBL" id="CAMXCT020000931">
    <property type="protein sequence ID" value="CAL1138258.1"/>
    <property type="molecule type" value="Genomic_DNA"/>
</dbReference>
<dbReference type="Proteomes" id="UP001152797">
    <property type="component" value="Unassembled WGS sequence"/>
</dbReference>
<dbReference type="PANTHER" id="PTHR48081">
    <property type="entry name" value="AB HYDROLASE SUPERFAMILY PROTEIN C4A8.06C"/>
    <property type="match status" value="1"/>
</dbReference>
<evidence type="ECO:0000259" key="2">
    <source>
        <dbReference type="Pfam" id="PF07859"/>
    </source>
</evidence>
<keyword evidence="1" id="KW-0378">Hydrolase</keyword>
<comment type="caution">
    <text evidence="3">The sequence shown here is derived from an EMBL/GenBank/DDBJ whole genome shotgun (WGS) entry which is preliminary data.</text>
</comment>
<evidence type="ECO:0000313" key="4">
    <source>
        <dbReference type="EMBL" id="CAL1138258.1"/>
    </source>
</evidence>
<dbReference type="EMBL" id="CAMXCT030000931">
    <property type="protein sequence ID" value="CAL4772195.1"/>
    <property type="molecule type" value="Genomic_DNA"/>
</dbReference>
<evidence type="ECO:0000313" key="6">
    <source>
        <dbReference type="Proteomes" id="UP001152797"/>
    </source>
</evidence>
<evidence type="ECO:0000313" key="3">
    <source>
        <dbReference type="EMBL" id="CAI3984883.1"/>
    </source>
</evidence>
<organism evidence="3">
    <name type="scientific">Cladocopium goreaui</name>
    <dbReference type="NCBI Taxonomy" id="2562237"/>
    <lineage>
        <taxon>Eukaryota</taxon>
        <taxon>Sar</taxon>
        <taxon>Alveolata</taxon>
        <taxon>Dinophyceae</taxon>
        <taxon>Suessiales</taxon>
        <taxon>Symbiodiniaceae</taxon>
        <taxon>Cladocopium</taxon>
    </lineage>
</organism>
<dbReference type="PANTHER" id="PTHR48081:SF33">
    <property type="entry name" value="KYNURENINE FORMAMIDASE"/>
    <property type="match status" value="1"/>
</dbReference>